<keyword evidence="4" id="KW-1185">Reference proteome</keyword>
<evidence type="ECO:0000313" key="4">
    <source>
        <dbReference type="Proteomes" id="UP000193963"/>
    </source>
</evidence>
<accession>A0A1X6YZW1</accession>
<protein>
    <submittedName>
        <fullName evidence="3">GSCFA family protein</fullName>
    </submittedName>
</protein>
<name>A0A1X6YZW1_9RHOB</name>
<dbReference type="Pfam" id="PF08885">
    <property type="entry name" value="GSCFA"/>
    <property type="match status" value="1"/>
</dbReference>
<organism evidence="3 4">
    <name type="scientific">Pseudooceanicola marinus</name>
    <dbReference type="NCBI Taxonomy" id="396013"/>
    <lineage>
        <taxon>Bacteria</taxon>
        <taxon>Pseudomonadati</taxon>
        <taxon>Pseudomonadota</taxon>
        <taxon>Alphaproteobacteria</taxon>
        <taxon>Rhodobacterales</taxon>
        <taxon>Paracoccaceae</taxon>
        <taxon>Pseudooceanicola</taxon>
    </lineage>
</organism>
<proteinExistence type="predicted"/>
<dbReference type="Proteomes" id="UP000193963">
    <property type="component" value="Unassembled WGS sequence"/>
</dbReference>
<reference evidence="3 4" key="1">
    <citation type="submission" date="2017-03" db="EMBL/GenBank/DDBJ databases">
        <authorList>
            <person name="Afonso C.L."/>
            <person name="Miller P.J."/>
            <person name="Scott M.A."/>
            <person name="Spackman E."/>
            <person name="Goraichik I."/>
            <person name="Dimitrov K.M."/>
            <person name="Suarez D.L."/>
            <person name="Swayne D.E."/>
        </authorList>
    </citation>
    <scope>NUCLEOTIDE SEQUENCE [LARGE SCALE GENOMIC DNA]</scope>
    <source>
        <strain evidence="3 4">CECT 7751</strain>
    </source>
</reference>
<feature type="compositionally biased region" description="Basic and acidic residues" evidence="1">
    <location>
        <begin position="1"/>
        <end position="19"/>
    </location>
</feature>
<gene>
    <name evidence="3" type="ORF">PSM7751_01554</name>
</gene>
<evidence type="ECO:0000313" key="3">
    <source>
        <dbReference type="EMBL" id="SLN36235.1"/>
    </source>
</evidence>
<evidence type="ECO:0000256" key="1">
    <source>
        <dbReference type="SAM" id="MobiDB-lite"/>
    </source>
</evidence>
<feature type="domain" description="GSCFA" evidence="2">
    <location>
        <begin position="76"/>
        <end position="344"/>
    </location>
</feature>
<sequence>MRDMSEDRQPPSQKPRTEGYRMPGGRTAELGGEEVVARALRNTVRRYPDRSDARSAGGMLRPQITPGFHLAPGEAVFTIGSCFARNVEDALTAAGLEVPTTTFTAPPEEAPGRSNRLLNQYNPATMLQCLRDAETGETSAGLYRLPTATGADQGEAAADDEEMVQDCLLATGGRAVPRARALERRAQIRRLYAEGLATCETVVVTLGLIECWFDQFDGIYLNEVPNRRLLRAEPDRFVFRRLDIPTCRDMLFEMMDRLVTERRQRVLLTLSPVPLQTTFAEGDAIMRNAYSKAVLRVVAEEVAERFDGVDYFPSYEMVTSMGLAAFDNDNVHVRPTVVAEVIAHMTAQYLRGSVNGTA</sequence>
<dbReference type="AlphaFoldDB" id="A0A1X6YZW1"/>
<dbReference type="InterPro" id="IPR014982">
    <property type="entry name" value="GSCFA"/>
</dbReference>
<evidence type="ECO:0000259" key="2">
    <source>
        <dbReference type="Pfam" id="PF08885"/>
    </source>
</evidence>
<feature type="region of interest" description="Disordered" evidence="1">
    <location>
        <begin position="1"/>
        <end position="31"/>
    </location>
</feature>
<dbReference type="EMBL" id="FWFN01000003">
    <property type="protein sequence ID" value="SLN36235.1"/>
    <property type="molecule type" value="Genomic_DNA"/>
</dbReference>